<dbReference type="PROSITE" id="PS00086">
    <property type="entry name" value="CYTOCHROME_P450"/>
    <property type="match status" value="1"/>
</dbReference>
<keyword evidence="7 9" id="KW-0503">Monooxygenase</keyword>
<dbReference type="PRINTS" id="PR00464">
    <property type="entry name" value="EP450II"/>
</dbReference>
<evidence type="ECO:0000256" key="8">
    <source>
        <dbReference type="PIRSR" id="PIRSR602402-1"/>
    </source>
</evidence>
<organism evidence="10 11">
    <name type="scientific">Allomyces macrogynus (strain ATCC 38327)</name>
    <name type="common">Allomyces javanicus var. macrogynus</name>
    <dbReference type="NCBI Taxonomy" id="578462"/>
    <lineage>
        <taxon>Eukaryota</taxon>
        <taxon>Fungi</taxon>
        <taxon>Fungi incertae sedis</taxon>
        <taxon>Blastocladiomycota</taxon>
        <taxon>Blastocladiomycetes</taxon>
        <taxon>Blastocladiales</taxon>
        <taxon>Blastocladiaceae</taxon>
        <taxon>Allomyces</taxon>
    </lineage>
</organism>
<evidence type="ECO:0000256" key="1">
    <source>
        <dbReference type="ARBA" id="ARBA00001971"/>
    </source>
</evidence>
<dbReference type="SUPFAM" id="SSF48264">
    <property type="entry name" value="Cytochrome P450"/>
    <property type="match status" value="1"/>
</dbReference>
<feature type="binding site" description="axial binding residue" evidence="8">
    <location>
        <position position="319"/>
    </location>
    <ligand>
        <name>heme</name>
        <dbReference type="ChEBI" id="CHEBI:30413"/>
    </ligand>
    <ligandPart>
        <name>Fe</name>
        <dbReference type="ChEBI" id="CHEBI:18248"/>
    </ligandPart>
</feature>
<evidence type="ECO:0000256" key="4">
    <source>
        <dbReference type="ARBA" id="ARBA00022723"/>
    </source>
</evidence>
<dbReference type="GO" id="GO:0005506">
    <property type="term" value="F:iron ion binding"/>
    <property type="evidence" value="ECO:0007669"/>
    <property type="project" value="InterPro"/>
</dbReference>
<accession>A0A0L0SAC0</accession>
<dbReference type="EMBL" id="GG745334">
    <property type="protein sequence ID" value="KNE59345.1"/>
    <property type="molecule type" value="Genomic_DNA"/>
</dbReference>
<protein>
    <recommendedName>
        <fullName evidence="12">Cytochrome P450</fullName>
    </recommendedName>
</protein>
<dbReference type="Gene3D" id="1.10.630.10">
    <property type="entry name" value="Cytochrome P450"/>
    <property type="match status" value="1"/>
</dbReference>
<keyword evidence="6 8" id="KW-0408">Iron</keyword>
<keyword evidence="11" id="KW-1185">Reference proteome</keyword>
<evidence type="ECO:0000256" key="2">
    <source>
        <dbReference type="ARBA" id="ARBA00010617"/>
    </source>
</evidence>
<evidence type="ECO:0000256" key="6">
    <source>
        <dbReference type="ARBA" id="ARBA00023004"/>
    </source>
</evidence>
<dbReference type="GO" id="GO:0016705">
    <property type="term" value="F:oxidoreductase activity, acting on paired donors, with incorporation or reduction of molecular oxygen"/>
    <property type="evidence" value="ECO:0007669"/>
    <property type="project" value="InterPro"/>
</dbReference>
<dbReference type="InterPro" id="IPR002402">
    <property type="entry name" value="Cyt_P450_E_grp-II"/>
</dbReference>
<reference evidence="11" key="2">
    <citation type="submission" date="2009-11" db="EMBL/GenBank/DDBJ databases">
        <title>The Genome Sequence of Allomyces macrogynus strain ATCC 38327.</title>
        <authorList>
            <consortium name="The Broad Institute Genome Sequencing Platform"/>
            <person name="Russ C."/>
            <person name="Cuomo C."/>
            <person name="Shea T."/>
            <person name="Young S.K."/>
            <person name="Zeng Q."/>
            <person name="Koehrsen M."/>
            <person name="Haas B."/>
            <person name="Borodovsky M."/>
            <person name="Guigo R."/>
            <person name="Alvarado L."/>
            <person name="Berlin A."/>
            <person name="Borenstein D."/>
            <person name="Chen Z."/>
            <person name="Engels R."/>
            <person name="Freedman E."/>
            <person name="Gellesch M."/>
            <person name="Goldberg J."/>
            <person name="Griggs A."/>
            <person name="Gujja S."/>
            <person name="Heiman D."/>
            <person name="Hepburn T."/>
            <person name="Howarth C."/>
            <person name="Jen D."/>
            <person name="Larson L."/>
            <person name="Lewis B."/>
            <person name="Mehta T."/>
            <person name="Park D."/>
            <person name="Pearson M."/>
            <person name="Roberts A."/>
            <person name="Saif S."/>
            <person name="Shenoy N."/>
            <person name="Sisk P."/>
            <person name="Stolte C."/>
            <person name="Sykes S."/>
            <person name="Walk T."/>
            <person name="White J."/>
            <person name="Yandava C."/>
            <person name="Burger G."/>
            <person name="Gray M.W."/>
            <person name="Holland P.W.H."/>
            <person name="King N."/>
            <person name="Lang F.B.F."/>
            <person name="Roger A.J."/>
            <person name="Ruiz-Trillo I."/>
            <person name="Lander E."/>
            <person name="Nusbaum C."/>
        </authorList>
    </citation>
    <scope>NUCLEOTIDE SEQUENCE [LARGE SCALE GENOMIC DNA]</scope>
    <source>
        <strain evidence="11">ATCC 38327</strain>
    </source>
</reference>
<reference evidence="10 11" key="1">
    <citation type="submission" date="2009-11" db="EMBL/GenBank/DDBJ databases">
        <title>Annotation of Allomyces macrogynus ATCC 38327.</title>
        <authorList>
            <consortium name="The Broad Institute Genome Sequencing Platform"/>
            <person name="Russ C."/>
            <person name="Cuomo C."/>
            <person name="Burger G."/>
            <person name="Gray M.W."/>
            <person name="Holland P.W.H."/>
            <person name="King N."/>
            <person name="Lang F.B.F."/>
            <person name="Roger A.J."/>
            <person name="Ruiz-Trillo I."/>
            <person name="Young S.K."/>
            <person name="Zeng Q."/>
            <person name="Gargeya S."/>
            <person name="Fitzgerald M."/>
            <person name="Haas B."/>
            <person name="Abouelleil A."/>
            <person name="Alvarado L."/>
            <person name="Arachchi H.M."/>
            <person name="Berlin A."/>
            <person name="Chapman S.B."/>
            <person name="Gearin G."/>
            <person name="Goldberg J."/>
            <person name="Griggs A."/>
            <person name="Gujja S."/>
            <person name="Hansen M."/>
            <person name="Heiman D."/>
            <person name="Howarth C."/>
            <person name="Larimer J."/>
            <person name="Lui A."/>
            <person name="MacDonald P.J.P."/>
            <person name="McCowen C."/>
            <person name="Montmayeur A."/>
            <person name="Murphy C."/>
            <person name="Neiman D."/>
            <person name="Pearson M."/>
            <person name="Priest M."/>
            <person name="Roberts A."/>
            <person name="Saif S."/>
            <person name="Shea T."/>
            <person name="Sisk P."/>
            <person name="Stolte C."/>
            <person name="Sykes S."/>
            <person name="Wortman J."/>
            <person name="Nusbaum C."/>
            <person name="Birren B."/>
        </authorList>
    </citation>
    <scope>NUCLEOTIDE SEQUENCE [LARGE SCALE GENOMIC DNA]</scope>
    <source>
        <strain evidence="10 11">ATCC 38327</strain>
    </source>
</reference>
<dbReference type="InterPro" id="IPR001128">
    <property type="entry name" value="Cyt_P450"/>
</dbReference>
<dbReference type="eggNOG" id="KOG0157">
    <property type="taxonomic scope" value="Eukaryota"/>
</dbReference>
<dbReference type="VEuPathDB" id="FungiDB:AMAG_03643"/>
<sequence length="376" mass="41642">MREWKHHRKVVNPAFRRGWSTTLFGNLGRQLLVHLDDAAARGSPVVVDNWMRRLTLDAIALGAFGQSFNCLADPDSTLFNDFEAMMEAALSPAIALDLTFVQWTPMYKRLQRQMDKFNAFILDLVDRKLAALKARKAAGLVGNELGMDLLDFMVEAADGDTEYTREDLRSDTVIFFVGGHDTTSNALTTAIYFLGRHPELQERARAEVLSVLDDVHPTCSANGVPVLSRPGFALALRDAHSEHPARVTTTTVTLHDGTVLPPGTRVVASTMALHRSPALWGDDADAFRPERFLDVGSEKMHAGAHGYKWLPFSAGQRVCLGQSFSIMEQRVVLAMLLARYEWAIVGDAEAMRGTPRTTRGGLMQMVGVEAMFKRRG</sequence>
<dbReference type="PANTHER" id="PTHR24305">
    <property type="entry name" value="CYTOCHROME P450"/>
    <property type="match status" value="1"/>
</dbReference>
<evidence type="ECO:0000256" key="7">
    <source>
        <dbReference type="ARBA" id="ARBA00023033"/>
    </source>
</evidence>
<evidence type="ECO:0008006" key="12">
    <source>
        <dbReference type="Google" id="ProtNLM"/>
    </source>
</evidence>
<evidence type="ECO:0000256" key="9">
    <source>
        <dbReference type="RuleBase" id="RU000461"/>
    </source>
</evidence>
<dbReference type="AlphaFoldDB" id="A0A0L0SAC0"/>
<dbReference type="PRINTS" id="PR00385">
    <property type="entry name" value="P450"/>
</dbReference>
<gene>
    <name evidence="10" type="ORF">AMAG_03643</name>
</gene>
<dbReference type="Pfam" id="PF00067">
    <property type="entry name" value="p450"/>
    <property type="match status" value="1"/>
</dbReference>
<dbReference type="STRING" id="578462.A0A0L0SAC0"/>
<dbReference type="Proteomes" id="UP000054350">
    <property type="component" value="Unassembled WGS sequence"/>
</dbReference>
<dbReference type="GO" id="GO:0020037">
    <property type="term" value="F:heme binding"/>
    <property type="evidence" value="ECO:0007669"/>
    <property type="project" value="InterPro"/>
</dbReference>
<proteinExistence type="inferred from homology"/>
<name>A0A0L0SAC0_ALLM3</name>
<evidence type="ECO:0000256" key="3">
    <source>
        <dbReference type="ARBA" id="ARBA00022617"/>
    </source>
</evidence>
<evidence type="ECO:0000313" key="11">
    <source>
        <dbReference type="Proteomes" id="UP000054350"/>
    </source>
</evidence>
<dbReference type="InterPro" id="IPR050121">
    <property type="entry name" value="Cytochrome_P450_monoxygenase"/>
</dbReference>
<dbReference type="InterPro" id="IPR036396">
    <property type="entry name" value="Cyt_P450_sf"/>
</dbReference>
<comment type="similarity">
    <text evidence="2 9">Belongs to the cytochrome P450 family.</text>
</comment>
<dbReference type="OrthoDB" id="1470350at2759"/>
<keyword evidence="4 8" id="KW-0479">Metal-binding</keyword>
<dbReference type="PANTHER" id="PTHR24305:SF166">
    <property type="entry name" value="CYTOCHROME P450 12A4, MITOCHONDRIAL-RELATED"/>
    <property type="match status" value="1"/>
</dbReference>
<keyword evidence="5 9" id="KW-0560">Oxidoreductase</keyword>
<comment type="cofactor">
    <cofactor evidence="1 8">
        <name>heme</name>
        <dbReference type="ChEBI" id="CHEBI:30413"/>
    </cofactor>
</comment>
<evidence type="ECO:0000313" key="10">
    <source>
        <dbReference type="EMBL" id="KNE59345.1"/>
    </source>
</evidence>
<dbReference type="GO" id="GO:0004497">
    <property type="term" value="F:monooxygenase activity"/>
    <property type="evidence" value="ECO:0007669"/>
    <property type="project" value="UniProtKB-KW"/>
</dbReference>
<dbReference type="InterPro" id="IPR017972">
    <property type="entry name" value="Cyt_P450_CS"/>
</dbReference>
<keyword evidence="3 8" id="KW-0349">Heme</keyword>
<evidence type="ECO:0000256" key="5">
    <source>
        <dbReference type="ARBA" id="ARBA00023002"/>
    </source>
</evidence>